<dbReference type="KEGG" id="rlc:K227x_59050"/>
<dbReference type="KEGG" id="rlc:K227x_07440"/>
<evidence type="ECO:0000313" key="9">
    <source>
        <dbReference type="Proteomes" id="UP000318538"/>
    </source>
</evidence>
<gene>
    <name evidence="1" type="ORF">K227x_01300</name>
    <name evidence="2" type="ORF">K227x_07440</name>
    <name evidence="3" type="ORF">K227x_26060</name>
    <name evidence="4" type="ORF">K227x_26260</name>
    <name evidence="5" type="ORF">K227x_54530</name>
    <name evidence="6" type="ORF">K227x_58700</name>
    <name evidence="7" type="ORF">K227x_59050</name>
    <name evidence="8" type="ORF">K227x_59090</name>
</gene>
<evidence type="ECO:0000313" key="2">
    <source>
        <dbReference type="EMBL" id="QDT02368.1"/>
    </source>
</evidence>
<evidence type="ECO:0000313" key="5">
    <source>
        <dbReference type="EMBL" id="QDT07028.1"/>
    </source>
</evidence>
<evidence type="ECO:0000313" key="7">
    <source>
        <dbReference type="EMBL" id="QDT07478.1"/>
    </source>
</evidence>
<evidence type="ECO:0000313" key="6">
    <source>
        <dbReference type="EMBL" id="QDT07443.1"/>
    </source>
</evidence>
<evidence type="ECO:0000313" key="3">
    <source>
        <dbReference type="EMBL" id="QDT04216.1"/>
    </source>
</evidence>
<dbReference type="EMBL" id="CP036525">
    <property type="protein sequence ID" value="QDT07478.1"/>
    <property type="molecule type" value="Genomic_DNA"/>
</dbReference>
<dbReference type="EMBL" id="CP036525">
    <property type="protein sequence ID" value="QDT07028.1"/>
    <property type="molecule type" value="Genomic_DNA"/>
</dbReference>
<dbReference type="EMBL" id="CP036525">
    <property type="protein sequence ID" value="QDT02368.1"/>
    <property type="molecule type" value="Genomic_DNA"/>
</dbReference>
<accession>A0A517N5Q8</accession>
<dbReference type="EMBL" id="CP036525">
    <property type="protein sequence ID" value="QDT01762.1"/>
    <property type="molecule type" value="Genomic_DNA"/>
</dbReference>
<dbReference type="KEGG" id="rlc:K227x_01300"/>
<keyword evidence="9" id="KW-1185">Reference proteome</keyword>
<dbReference type="KEGG" id="rlc:K227x_26060"/>
<protein>
    <recommendedName>
        <fullName evidence="10">Transposase</fullName>
    </recommendedName>
</protein>
<dbReference type="KEGG" id="rlc:K227x_59090"/>
<evidence type="ECO:0000313" key="4">
    <source>
        <dbReference type="EMBL" id="QDT04236.1"/>
    </source>
</evidence>
<proteinExistence type="predicted"/>
<sequence length="108" mass="12161">MNRAETAKLWTERLQRFEQAQMTVAQFCSAEGVSQPSFYNWKRKLRSTRDPKVPVVAKFVPVSFQATPDRPAPAANLANATIELPGGIRIRIEVPTDSQPNPLRKDQP</sequence>
<dbReference type="KEGG" id="rlc:K227x_58700"/>
<evidence type="ECO:0008006" key="10">
    <source>
        <dbReference type="Google" id="ProtNLM"/>
    </source>
</evidence>
<dbReference type="NCBIfam" id="NF047593">
    <property type="entry name" value="IS66_ISAeme5_TnpA"/>
    <property type="match status" value="1"/>
</dbReference>
<reference evidence="2 9" key="1">
    <citation type="submission" date="2019-02" db="EMBL/GenBank/DDBJ databases">
        <title>Deep-cultivation of Planctomycetes and their phenomic and genomic characterization uncovers novel biology.</title>
        <authorList>
            <person name="Wiegand S."/>
            <person name="Jogler M."/>
            <person name="Boedeker C."/>
            <person name="Pinto D."/>
            <person name="Vollmers J."/>
            <person name="Rivas-Marin E."/>
            <person name="Kohn T."/>
            <person name="Peeters S.H."/>
            <person name="Heuer A."/>
            <person name="Rast P."/>
            <person name="Oberbeckmann S."/>
            <person name="Bunk B."/>
            <person name="Jeske O."/>
            <person name="Meyerdierks A."/>
            <person name="Storesund J.E."/>
            <person name="Kallscheuer N."/>
            <person name="Luecker S."/>
            <person name="Lage O.M."/>
            <person name="Pohl T."/>
            <person name="Merkel B.J."/>
            <person name="Hornburger P."/>
            <person name="Mueller R.-W."/>
            <person name="Bruemmer F."/>
            <person name="Labrenz M."/>
            <person name="Spormann A.M."/>
            <person name="Op den Camp H."/>
            <person name="Overmann J."/>
            <person name="Amann R."/>
            <person name="Jetten M.S.M."/>
            <person name="Mascher T."/>
            <person name="Medema M.H."/>
            <person name="Devos D.P."/>
            <person name="Kaster A.-K."/>
            <person name="Ovreas L."/>
            <person name="Rohde M."/>
            <person name="Galperin M.Y."/>
            <person name="Jogler C."/>
        </authorList>
    </citation>
    <scope>NUCLEOTIDE SEQUENCE [LARGE SCALE GENOMIC DNA]</scope>
    <source>
        <strain evidence="2 9">K22_7</strain>
    </source>
</reference>
<dbReference type="EMBL" id="CP036525">
    <property type="protein sequence ID" value="QDT04216.1"/>
    <property type="molecule type" value="Genomic_DNA"/>
</dbReference>
<dbReference type="AlphaFoldDB" id="A0A517N5Q8"/>
<dbReference type="OrthoDB" id="274570at2"/>
<dbReference type="RefSeq" id="WP_145167548.1">
    <property type="nucleotide sequence ID" value="NZ_CP036525.1"/>
</dbReference>
<dbReference type="EMBL" id="CP036525">
    <property type="protein sequence ID" value="QDT04236.1"/>
    <property type="molecule type" value="Genomic_DNA"/>
</dbReference>
<dbReference type="EMBL" id="CP036525">
    <property type="protein sequence ID" value="QDT07482.1"/>
    <property type="molecule type" value="Genomic_DNA"/>
</dbReference>
<dbReference type="KEGG" id="rlc:K227x_26260"/>
<dbReference type="KEGG" id="rlc:K227x_54530"/>
<evidence type="ECO:0000313" key="8">
    <source>
        <dbReference type="EMBL" id="QDT07482.1"/>
    </source>
</evidence>
<evidence type="ECO:0000313" key="1">
    <source>
        <dbReference type="EMBL" id="QDT01762.1"/>
    </source>
</evidence>
<dbReference type="Proteomes" id="UP000318538">
    <property type="component" value="Chromosome"/>
</dbReference>
<dbReference type="EMBL" id="CP036525">
    <property type="protein sequence ID" value="QDT07443.1"/>
    <property type="molecule type" value="Genomic_DNA"/>
</dbReference>
<name>A0A517N5Q8_9BACT</name>
<organism evidence="2 9">
    <name type="scientific">Rubripirellula lacrimiformis</name>
    <dbReference type="NCBI Taxonomy" id="1930273"/>
    <lineage>
        <taxon>Bacteria</taxon>
        <taxon>Pseudomonadati</taxon>
        <taxon>Planctomycetota</taxon>
        <taxon>Planctomycetia</taxon>
        <taxon>Pirellulales</taxon>
        <taxon>Pirellulaceae</taxon>
        <taxon>Rubripirellula</taxon>
    </lineage>
</organism>